<dbReference type="Pfam" id="PF21771">
    <property type="entry name" value="CFAP58_CC"/>
    <property type="match status" value="1"/>
</dbReference>
<feature type="compositionally biased region" description="Basic and acidic residues" evidence="3">
    <location>
        <begin position="212"/>
        <end position="240"/>
    </location>
</feature>
<name>A0A3S0ZNU2_ELYCH</name>
<accession>A0A3S0ZNU2</accession>
<protein>
    <recommendedName>
        <fullName evidence="4">Cilia- and flagella-associated protein 58 central coiled coil domain-containing protein</fullName>
    </recommendedName>
</protein>
<feature type="domain" description="Cilia- and flagella-associated protein 58 central coiled coil" evidence="4">
    <location>
        <begin position="368"/>
        <end position="672"/>
    </location>
</feature>
<evidence type="ECO:0000256" key="1">
    <source>
        <dbReference type="ARBA" id="ARBA00023054"/>
    </source>
</evidence>
<organism evidence="5 6">
    <name type="scientific">Elysia chlorotica</name>
    <name type="common">Eastern emerald elysia</name>
    <name type="synonym">Sea slug</name>
    <dbReference type="NCBI Taxonomy" id="188477"/>
    <lineage>
        <taxon>Eukaryota</taxon>
        <taxon>Metazoa</taxon>
        <taxon>Spiralia</taxon>
        <taxon>Lophotrochozoa</taxon>
        <taxon>Mollusca</taxon>
        <taxon>Gastropoda</taxon>
        <taxon>Heterobranchia</taxon>
        <taxon>Euthyneura</taxon>
        <taxon>Panpulmonata</taxon>
        <taxon>Sacoglossa</taxon>
        <taxon>Placobranchoidea</taxon>
        <taxon>Plakobranchidae</taxon>
        <taxon>Elysia</taxon>
    </lineage>
</organism>
<feature type="compositionally biased region" description="Basic and acidic residues" evidence="3">
    <location>
        <begin position="835"/>
        <end position="844"/>
    </location>
</feature>
<sequence length="877" mass="103147">MSEDKKDKEKTSFDDSAFEALEKDFQEVLTELTGDRSLEKFRLEYEKLHKALKKSHESERRLMQKCRELNAEIVANSAKVATALKLSQEDQATIASLKKEVEKAWKMVDAAHEKEAKSKETSHRLKTEIEQLSKLVEQGAGLTMGQEHSVNELLKIKEDLTKERDEQLVEITKLRENLSEANNLQQRLEEDKHEAEEKIMELNQDIQVRNNEAQREARKRDKLERDLTQSKAELDARNSDIKNTQAQVERYKAEKDKLEQQLREQRVLSERTIKDAELLNSRLNKLSAEYESQLVNADILAQENQSRAAELKQREEEVNNLKTETQRQNKMRETIQRKLRSVEDGKSDIEQQRETLKGQITGLERELEAAKKQAETDKKAIDDLVRERDILNKNLLKAAGATQKQLHLVKLHEQSKKNLEQEISNYKEEAQKQRKIIYQLEKERDRYINEASDLTQKVLQHMEDVKVREMQIFDYKKKIAEAETKLKQQQNLYEAVRSDRNLYSKNLIESQDEITEMRRKLRIMTHQIDQLKEEIQAKEAALVKETLVNQQVEKEKDTLKAELQKMKQQAVESKAYIEAQQAEENKLLKIIAEADAERVRQKKELDQVISERDILGTQLVRRNDELALLYEKIKIQQSVLNKGEVQYNQRLEDIRVLKLEIKKLRREKTILQKSVANVEDLRREVYHIQRELLRERTRCKALEEELENPMNIHRWRKLEGSDPSTYEMIQKIHTLQKRLIQKTEEVVEKELLIQEKEKLYLELKHILARQPGPEVAEQLTIYQQTLKEKTKQMKGMASELNMHESQVAEYKYEIERIARELQEVKKKYFMQKKKEQNIKERDRALAQAGAPPIMSQRTDAPRFTGGGFNLKTTKTAA</sequence>
<reference evidence="5 6" key="1">
    <citation type="submission" date="2019-01" db="EMBL/GenBank/DDBJ databases">
        <title>A draft genome assembly of the solar-powered sea slug Elysia chlorotica.</title>
        <authorList>
            <person name="Cai H."/>
            <person name="Li Q."/>
            <person name="Fang X."/>
            <person name="Li J."/>
            <person name="Curtis N.E."/>
            <person name="Altenburger A."/>
            <person name="Shibata T."/>
            <person name="Feng M."/>
            <person name="Maeda T."/>
            <person name="Schwartz J.A."/>
            <person name="Shigenobu S."/>
            <person name="Lundholm N."/>
            <person name="Nishiyama T."/>
            <person name="Yang H."/>
            <person name="Hasebe M."/>
            <person name="Li S."/>
            <person name="Pierce S.K."/>
            <person name="Wang J."/>
        </authorList>
    </citation>
    <scope>NUCLEOTIDE SEQUENCE [LARGE SCALE GENOMIC DNA]</scope>
    <source>
        <strain evidence="5">EC2010</strain>
        <tissue evidence="5">Whole organism of an adult</tissue>
    </source>
</reference>
<dbReference type="STRING" id="188477.A0A3S0ZNU2"/>
<evidence type="ECO:0000256" key="2">
    <source>
        <dbReference type="SAM" id="Coils"/>
    </source>
</evidence>
<keyword evidence="1 2" id="KW-0175">Coiled coil</keyword>
<evidence type="ECO:0000256" key="3">
    <source>
        <dbReference type="SAM" id="MobiDB-lite"/>
    </source>
</evidence>
<proteinExistence type="predicted"/>
<dbReference type="AlphaFoldDB" id="A0A3S0ZNU2"/>
<dbReference type="EMBL" id="RQTK01000244">
    <property type="protein sequence ID" value="RUS83405.1"/>
    <property type="molecule type" value="Genomic_DNA"/>
</dbReference>
<evidence type="ECO:0000259" key="4">
    <source>
        <dbReference type="Pfam" id="PF21771"/>
    </source>
</evidence>
<evidence type="ECO:0000313" key="5">
    <source>
        <dbReference type="EMBL" id="RUS83405.1"/>
    </source>
</evidence>
<dbReference type="InterPro" id="IPR049270">
    <property type="entry name" value="CFAP58_CC"/>
</dbReference>
<dbReference type="Proteomes" id="UP000271974">
    <property type="component" value="Unassembled WGS sequence"/>
</dbReference>
<comment type="caution">
    <text evidence="5">The sequence shown here is derived from an EMBL/GenBank/DDBJ whole genome shotgun (WGS) entry which is preliminary data.</text>
</comment>
<feature type="region of interest" description="Disordered" evidence="3">
    <location>
        <begin position="835"/>
        <end position="877"/>
    </location>
</feature>
<gene>
    <name evidence="5" type="ORF">EGW08_008826</name>
</gene>
<dbReference type="PANTHER" id="PTHR32083:SF0">
    <property type="entry name" value="CILIA AND FLAGELLA-ASSOCIATED PROTEIN 58"/>
    <property type="match status" value="1"/>
</dbReference>
<feature type="coiled-coil region" evidence="2">
    <location>
        <begin position="786"/>
        <end position="827"/>
    </location>
</feature>
<keyword evidence="6" id="KW-1185">Reference proteome</keyword>
<dbReference type="GO" id="GO:0005856">
    <property type="term" value="C:cytoskeleton"/>
    <property type="evidence" value="ECO:0007669"/>
    <property type="project" value="TreeGrafter"/>
</dbReference>
<evidence type="ECO:0000313" key="6">
    <source>
        <dbReference type="Proteomes" id="UP000271974"/>
    </source>
</evidence>
<feature type="coiled-coil region" evidence="2">
    <location>
        <begin position="647"/>
        <end position="684"/>
    </location>
</feature>
<feature type="region of interest" description="Disordered" evidence="3">
    <location>
        <begin position="207"/>
        <end position="245"/>
    </location>
</feature>
<dbReference type="OrthoDB" id="264785at2759"/>
<dbReference type="PANTHER" id="PTHR32083">
    <property type="entry name" value="CILIA AND FLAGELLA-ASSOCIATED PROTEIN 58-RELATED"/>
    <property type="match status" value="1"/>
</dbReference>